<reference evidence="1 2" key="1">
    <citation type="submission" date="2018-07" db="EMBL/GenBank/DDBJ databases">
        <title>Venubactetium sediminum gen. nov., sp. nov., isolated from a marine solar saltern.</title>
        <authorList>
            <person name="Wang S."/>
        </authorList>
    </citation>
    <scope>NUCLEOTIDE SEQUENCE [LARGE SCALE GENOMIC DNA]</scope>
    <source>
        <strain evidence="1 2">WD2A32</strain>
    </source>
</reference>
<evidence type="ECO:0000313" key="2">
    <source>
        <dbReference type="Proteomes" id="UP000253941"/>
    </source>
</evidence>
<dbReference type="RefSeq" id="WP_114582916.1">
    <property type="nucleotide sequence ID" value="NZ_QPMH01000015.1"/>
</dbReference>
<organism evidence="1 2">
    <name type="scientific">Ferruginivarius sediminum</name>
    <dbReference type="NCBI Taxonomy" id="2661937"/>
    <lineage>
        <taxon>Bacteria</taxon>
        <taxon>Pseudomonadati</taxon>
        <taxon>Pseudomonadota</taxon>
        <taxon>Alphaproteobacteria</taxon>
        <taxon>Rhodospirillales</taxon>
        <taxon>Rhodospirillaceae</taxon>
        <taxon>Ferruginivarius</taxon>
    </lineage>
</organism>
<dbReference type="EMBL" id="QPMH01000015">
    <property type="protein sequence ID" value="RDD61087.1"/>
    <property type="molecule type" value="Genomic_DNA"/>
</dbReference>
<dbReference type="AlphaFoldDB" id="A0A369TA86"/>
<dbReference type="Proteomes" id="UP000253941">
    <property type="component" value="Unassembled WGS sequence"/>
</dbReference>
<name>A0A369TA86_9PROT</name>
<accession>A0A369TA86</accession>
<comment type="caution">
    <text evidence="1">The sequence shown here is derived from an EMBL/GenBank/DDBJ whole genome shotgun (WGS) entry which is preliminary data.</text>
</comment>
<gene>
    <name evidence="1" type="ORF">DRB17_14395</name>
</gene>
<protein>
    <submittedName>
        <fullName evidence="1">Uncharacterized protein</fullName>
    </submittedName>
</protein>
<keyword evidence="2" id="KW-1185">Reference proteome</keyword>
<evidence type="ECO:0000313" key="1">
    <source>
        <dbReference type="EMBL" id="RDD61087.1"/>
    </source>
</evidence>
<proteinExistence type="predicted"/>
<sequence>MEIDGETACRLAAIGGLELDRTRGERVAPFVSDALRGAFALARLDMGDAGAAGPPWGGDVPDA</sequence>